<evidence type="ECO:0000259" key="2">
    <source>
        <dbReference type="PROSITE" id="PS50836"/>
    </source>
</evidence>
<feature type="compositionally biased region" description="Low complexity" evidence="1">
    <location>
        <begin position="386"/>
        <end position="408"/>
    </location>
</feature>
<feature type="region of interest" description="Disordered" evidence="1">
    <location>
        <begin position="1"/>
        <end position="154"/>
    </location>
</feature>
<feature type="compositionally biased region" description="Polar residues" evidence="1">
    <location>
        <begin position="342"/>
        <end position="363"/>
    </location>
</feature>
<evidence type="ECO:0000313" key="3">
    <source>
        <dbReference type="EMBL" id="CAB9503318.1"/>
    </source>
</evidence>
<feature type="compositionally biased region" description="Basic and acidic residues" evidence="1">
    <location>
        <begin position="43"/>
        <end position="58"/>
    </location>
</feature>
<feature type="compositionally biased region" description="Polar residues" evidence="1">
    <location>
        <begin position="112"/>
        <end position="122"/>
    </location>
</feature>
<dbReference type="Proteomes" id="UP001153069">
    <property type="component" value="Unassembled WGS sequence"/>
</dbReference>
<evidence type="ECO:0000313" key="4">
    <source>
        <dbReference type="Proteomes" id="UP001153069"/>
    </source>
</evidence>
<proteinExistence type="predicted"/>
<feature type="domain" description="DOMON" evidence="2">
    <location>
        <begin position="1224"/>
        <end position="1344"/>
    </location>
</feature>
<feature type="compositionally biased region" description="Low complexity" evidence="1">
    <location>
        <begin position="324"/>
        <end position="341"/>
    </location>
</feature>
<dbReference type="PROSITE" id="PS50836">
    <property type="entry name" value="DOMON"/>
    <property type="match status" value="1"/>
</dbReference>
<dbReference type="InterPro" id="IPR045266">
    <property type="entry name" value="DOH_DOMON"/>
</dbReference>
<feature type="compositionally biased region" description="Polar residues" evidence="1">
    <location>
        <begin position="250"/>
        <end position="263"/>
    </location>
</feature>
<dbReference type="CDD" id="cd09631">
    <property type="entry name" value="DOMON_DOH"/>
    <property type="match status" value="1"/>
</dbReference>
<sequence>MPSDPPADPPSSSAEPDDFAAPPQQRQSGLDPDVQEARALARTWDEQDKQAKQQERQRRSSSSKDTVAAVKTTTSRERQPFPHEKFGRTSAPPTAVVEDVVPQEEDEEDQHTNVGPSSSFSSGNARQIGATAAAAAVGHASSYDEEKQEEEDIVEPQEEHLIEASLVSAPGSVQQAVVVGDLATHVSSLDGVNSSQQPSIVDKCIPNTMSAKLLCFGVVLLLAVVAVVGIMCGSGLCTPDADDVPEAVTEAQSNNNNGNDTPSPSMPSFLMQSAAPTNTLILEDETPMPSMAVPLSGLSEFTEPSMVTTEPTSVEPQALDDGSDAPTVTPTATPLADTLSPSVSTKSPSETPSFATDPPSTIAPSALLLTPDPTVITGAPTAMPSPRVTTGPPTNVPTNQRPPTNSPATGPPTNPPTTGPPTNLPTTAIDASSCIADSACQNNDNVPSVMISSVSCLGENACSGNSGNELHVGAGACSAEGTAATTAWQSPQGMSGSCSLNTANVNVNDLGCSGIGACSYNTQGLDLSLRSCSGTYSCLENRASMVVWEDGCRGDGSCSQNNIHTDDEDRRMIVNVLDDGCEGEGACRWGQGNAQVSGCGGLESCQAWKVNYTNYLAPTRAGGIQFIVSKFSCTGNYSCQNLTADDGLTIGQNSCTGANSCRNITTFGNFTIGDGACTEDNSCQECTRSVPDGSNDCGGLAIAIATSSPSAAPTGVPTKQPTGAAITSETLAPQPTRFSPTETCPTPLATIACTAEFAPVRCGLNSCEYDNQCIAIAAGYYPALCYPSGCELPSASVACPLVSNPVICGFSNCEYSSLCVAEAAGFPSIFCNPVSCPQPSAGVSCSDELDSFVCVVDGIGLCRYNNGCYAAQAGLDPSDTGGQCFRTPSFDSNPTSCPIPSGTSCDFEYKPLRCLQGACLYANDCVASAAGLDLDDDCQSANCALPDANAICPLEFSPVYCYPEGCQYSNQCTATAAGYSVEACAPAICPSPDPADQCSRQYNAQTCETNGVSCFYDNTCLAASAVGPADCVEIATPENPSSCPQPPASIACTLEFDEKMCGDMDCRYSNTCLAEAAGFISSTDCRSPNCPAAGGTDEECGTEIDIVHCGPYSCPYPNRCWSRLAGWAPVECTPASCPSPPSGIACVLEYDPMICYSESQAGVPGCSYSNSCLAESAGYNPSFGECVRASLIEPSQDVSFELLGGESVCEQAPVTLSLDEIPGVTITHGLGLDENSGKTTFAATVVYEGQAWVGFAFSENGRMVGSTAVIGIPAEGISASNPGKYLLGGYSVPQVSLMEQQTLLSKTLEQNDTHTLLSFTKLLVEPDEVAINTNGDNFFLVAVGSGNDLAYHASRHSFTAGYECSR</sequence>
<gene>
    <name evidence="3" type="ORF">SEMRO_162_G072820.1</name>
</gene>
<feature type="region of interest" description="Disordered" evidence="1">
    <location>
        <begin position="304"/>
        <end position="428"/>
    </location>
</feature>
<dbReference type="OrthoDB" id="546613at2759"/>
<protein>
    <submittedName>
        <fullName evidence="3">Eukaryotic cytochrome b561</fullName>
    </submittedName>
</protein>
<reference evidence="3" key="1">
    <citation type="submission" date="2020-06" db="EMBL/GenBank/DDBJ databases">
        <authorList>
            <consortium name="Plant Systems Biology data submission"/>
        </authorList>
    </citation>
    <scope>NUCLEOTIDE SEQUENCE</scope>
    <source>
        <strain evidence="3">D6</strain>
    </source>
</reference>
<feature type="compositionally biased region" description="Basic and acidic residues" evidence="1">
    <location>
        <begin position="74"/>
        <end position="87"/>
    </location>
</feature>
<feature type="compositionally biased region" description="Polar residues" evidence="1">
    <location>
        <begin position="305"/>
        <end position="315"/>
    </location>
</feature>
<dbReference type="InterPro" id="IPR005018">
    <property type="entry name" value="DOMON_domain"/>
</dbReference>
<comment type="caution">
    <text evidence="3">The sequence shown here is derived from an EMBL/GenBank/DDBJ whole genome shotgun (WGS) entry which is preliminary data.</text>
</comment>
<feature type="compositionally biased region" description="Pro residues" evidence="1">
    <location>
        <begin position="409"/>
        <end position="423"/>
    </location>
</feature>
<accession>A0A9N8H662</accession>
<feature type="region of interest" description="Disordered" evidence="1">
    <location>
        <begin position="247"/>
        <end position="271"/>
    </location>
</feature>
<dbReference type="EMBL" id="CAICTM010000161">
    <property type="protein sequence ID" value="CAB9503318.1"/>
    <property type="molecule type" value="Genomic_DNA"/>
</dbReference>
<dbReference type="SMART" id="SM00664">
    <property type="entry name" value="DoH"/>
    <property type="match status" value="1"/>
</dbReference>
<name>A0A9N8H662_9STRA</name>
<organism evidence="3 4">
    <name type="scientific">Seminavis robusta</name>
    <dbReference type="NCBI Taxonomy" id="568900"/>
    <lineage>
        <taxon>Eukaryota</taxon>
        <taxon>Sar</taxon>
        <taxon>Stramenopiles</taxon>
        <taxon>Ochrophyta</taxon>
        <taxon>Bacillariophyta</taxon>
        <taxon>Bacillariophyceae</taxon>
        <taxon>Bacillariophycidae</taxon>
        <taxon>Naviculales</taxon>
        <taxon>Naviculaceae</taxon>
        <taxon>Seminavis</taxon>
    </lineage>
</organism>
<evidence type="ECO:0000256" key="1">
    <source>
        <dbReference type="SAM" id="MobiDB-lite"/>
    </source>
</evidence>
<feature type="compositionally biased region" description="Low complexity" evidence="1">
    <location>
        <begin position="10"/>
        <end position="23"/>
    </location>
</feature>
<keyword evidence="4" id="KW-1185">Reference proteome</keyword>
<feature type="compositionally biased region" description="Low complexity" evidence="1">
    <location>
        <begin position="123"/>
        <end position="140"/>
    </location>
</feature>